<evidence type="ECO:0000313" key="5">
    <source>
        <dbReference type="Proteomes" id="UP000184357"/>
    </source>
</evidence>
<feature type="compositionally biased region" description="Basic and acidic residues" evidence="2">
    <location>
        <begin position="253"/>
        <end position="269"/>
    </location>
</feature>
<dbReference type="Proteomes" id="UP000184357">
    <property type="component" value="Unassembled WGS sequence"/>
</dbReference>
<evidence type="ECO:0000313" key="4">
    <source>
        <dbReference type="EMBL" id="SHG49147.1"/>
    </source>
</evidence>
<dbReference type="RefSeq" id="WP_073306726.1">
    <property type="nucleotide sequence ID" value="NZ_FQWV01000001.1"/>
</dbReference>
<dbReference type="Pfam" id="PF00676">
    <property type="entry name" value="E1_dh"/>
    <property type="match status" value="2"/>
</dbReference>
<gene>
    <name evidence="4" type="ORF">SAMN05443636_0415</name>
</gene>
<dbReference type="AlphaFoldDB" id="A0A1M5K8N7"/>
<accession>A0A1M5K8N7</accession>
<feature type="domain" description="Dehydrogenase E1 component" evidence="3">
    <location>
        <begin position="280"/>
        <end position="358"/>
    </location>
</feature>
<dbReference type="PANTHER" id="PTHR43380:SF1">
    <property type="entry name" value="2-OXOISOVALERATE DEHYDROGENASE SUBUNIT ALPHA, MITOCHONDRIAL"/>
    <property type="match status" value="1"/>
</dbReference>
<proteinExistence type="predicted"/>
<evidence type="ECO:0000259" key="3">
    <source>
        <dbReference type="Pfam" id="PF00676"/>
    </source>
</evidence>
<evidence type="ECO:0000256" key="1">
    <source>
        <dbReference type="ARBA" id="ARBA00023002"/>
    </source>
</evidence>
<name>A0A1M5K8N7_9EURY</name>
<dbReference type="PANTHER" id="PTHR43380">
    <property type="entry name" value="2-OXOISOVALERATE DEHYDROGENASE SUBUNIT ALPHA, MITOCHONDRIAL"/>
    <property type="match status" value="1"/>
</dbReference>
<feature type="region of interest" description="Disordered" evidence="2">
    <location>
        <begin position="253"/>
        <end position="280"/>
    </location>
</feature>
<organism evidence="4 5">
    <name type="scientific">Halobaculum gomorrense</name>
    <dbReference type="NCBI Taxonomy" id="43928"/>
    <lineage>
        <taxon>Archaea</taxon>
        <taxon>Methanobacteriati</taxon>
        <taxon>Methanobacteriota</taxon>
        <taxon>Stenosarchaea group</taxon>
        <taxon>Halobacteria</taxon>
        <taxon>Halobacteriales</taxon>
        <taxon>Haloferacaceae</taxon>
        <taxon>Halobaculum</taxon>
    </lineage>
</organism>
<keyword evidence="5" id="KW-1185">Reference proteome</keyword>
<reference evidence="4 5" key="1">
    <citation type="submission" date="2016-11" db="EMBL/GenBank/DDBJ databases">
        <authorList>
            <person name="Jaros S."/>
            <person name="Januszkiewicz K."/>
            <person name="Wedrychowicz H."/>
        </authorList>
    </citation>
    <scope>NUCLEOTIDE SEQUENCE [LARGE SCALE GENOMIC DNA]</scope>
    <source>
        <strain evidence="4 5">DSM 9297</strain>
    </source>
</reference>
<sequence length="401" mass="43422">MSDADAEPGADGETDAGGPPDPMGDVYRVLGPDGEVVGQVPDLADETLVDIYRDMVTARRFDERAISLQRQGRIGTYAAIEGQEASSVAATHALRDDDPVFYQYREHGAVIVRGFPAEYLAYWMGHESGTAGLADIDVFPLNIGIGAHLPHAVGAAMAFDYRENDRVACAHFGDGATSEGDFHEAMNFAGVFDVPGVFVCHNNQWAISIPREDQTASPTLAAKAEAYGFEGVRVDGMDPLAVYAVVAEAAGKARGDDTRDGADGTRADDGAGADDASGYDHRPTLIETVEYRFGAHTTADDPSVYRDDDEGDAWRPWDPIPRMEAFLRREGIADDDVIESVREEADERVAEVIDAAERFDADPADMFADVYAETTPELERQREGLLAAVDRHGAEAFLREE</sequence>
<dbReference type="InterPro" id="IPR029061">
    <property type="entry name" value="THDP-binding"/>
</dbReference>
<dbReference type="EMBL" id="FQWV01000001">
    <property type="protein sequence ID" value="SHG49147.1"/>
    <property type="molecule type" value="Genomic_DNA"/>
</dbReference>
<protein>
    <submittedName>
        <fullName evidence="4">Pyruvate dehydrogenase E1 component alpha subunit</fullName>
    </submittedName>
</protein>
<keyword evidence="4" id="KW-0670">Pyruvate</keyword>
<dbReference type="InterPro" id="IPR001017">
    <property type="entry name" value="DH_E1"/>
</dbReference>
<dbReference type="GO" id="GO:0016624">
    <property type="term" value="F:oxidoreductase activity, acting on the aldehyde or oxo group of donors, disulfide as acceptor"/>
    <property type="evidence" value="ECO:0007669"/>
    <property type="project" value="InterPro"/>
</dbReference>
<dbReference type="InterPro" id="IPR050771">
    <property type="entry name" value="Alpha-ketoacid_DH_E1_comp"/>
</dbReference>
<evidence type="ECO:0000256" key="2">
    <source>
        <dbReference type="SAM" id="MobiDB-lite"/>
    </source>
</evidence>
<dbReference type="GO" id="GO:0044272">
    <property type="term" value="P:sulfur compound biosynthetic process"/>
    <property type="evidence" value="ECO:0007669"/>
    <property type="project" value="UniProtKB-ARBA"/>
</dbReference>
<dbReference type="OrthoDB" id="25266at2157"/>
<keyword evidence="1" id="KW-0560">Oxidoreductase</keyword>
<dbReference type="GO" id="GO:0009083">
    <property type="term" value="P:branched-chain amino acid catabolic process"/>
    <property type="evidence" value="ECO:0007669"/>
    <property type="project" value="TreeGrafter"/>
</dbReference>
<feature type="compositionally biased region" description="Acidic residues" evidence="2">
    <location>
        <begin position="1"/>
        <end position="14"/>
    </location>
</feature>
<dbReference type="SUPFAM" id="SSF52518">
    <property type="entry name" value="Thiamin diphosphate-binding fold (THDP-binding)"/>
    <property type="match status" value="1"/>
</dbReference>
<feature type="domain" description="Dehydrogenase E1 component" evidence="3">
    <location>
        <begin position="53"/>
        <end position="254"/>
    </location>
</feature>
<feature type="region of interest" description="Disordered" evidence="2">
    <location>
        <begin position="1"/>
        <end position="25"/>
    </location>
</feature>
<dbReference type="Gene3D" id="3.40.50.970">
    <property type="match status" value="1"/>
</dbReference>
<dbReference type="CDD" id="cd02000">
    <property type="entry name" value="TPP_E1_PDC_ADC_BCADC"/>
    <property type="match status" value="1"/>
</dbReference>
<dbReference type="STRING" id="43928.SAMN05443636_0415"/>